<proteinExistence type="predicted"/>
<comment type="caution">
    <text evidence="2">The sequence shown here is derived from an EMBL/GenBank/DDBJ whole genome shotgun (WGS) entry which is preliminary data.</text>
</comment>
<evidence type="ECO:0000259" key="1">
    <source>
        <dbReference type="Pfam" id="PF08975"/>
    </source>
</evidence>
<keyword evidence="3" id="KW-1185">Reference proteome</keyword>
<protein>
    <recommendedName>
        <fullName evidence="1">DUF1868 domain-containing protein</fullName>
    </recommendedName>
</protein>
<dbReference type="Pfam" id="PF08975">
    <property type="entry name" value="2H-phosphodiest"/>
    <property type="match status" value="1"/>
</dbReference>
<dbReference type="Gene3D" id="3.90.1140.10">
    <property type="entry name" value="Cyclic phosphodiesterase"/>
    <property type="match status" value="1"/>
</dbReference>
<dbReference type="Proteomes" id="UP001642502">
    <property type="component" value="Unassembled WGS sequence"/>
</dbReference>
<evidence type="ECO:0000313" key="2">
    <source>
        <dbReference type="EMBL" id="CAK7274540.1"/>
    </source>
</evidence>
<dbReference type="EMBL" id="CAWUON010000147">
    <property type="protein sequence ID" value="CAK7274540.1"/>
    <property type="molecule type" value="Genomic_DNA"/>
</dbReference>
<dbReference type="InterPro" id="IPR009097">
    <property type="entry name" value="Cyclic_Pdiesterase"/>
</dbReference>
<name>A0ABP0E626_9PEZI</name>
<evidence type="ECO:0000313" key="3">
    <source>
        <dbReference type="Proteomes" id="UP001642502"/>
    </source>
</evidence>
<gene>
    <name evidence="2" type="ORF">SEPCBS119000_006225</name>
</gene>
<organism evidence="2 3">
    <name type="scientific">Sporothrix epigloea</name>
    <dbReference type="NCBI Taxonomy" id="1892477"/>
    <lineage>
        <taxon>Eukaryota</taxon>
        <taxon>Fungi</taxon>
        <taxon>Dikarya</taxon>
        <taxon>Ascomycota</taxon>
        <taxon>Pezizomycotina</taxon>
        <taxon>Sordariomycetes</taxon>
        <taxon>Sordariomycetidae</taxon>
        <taxon>Ophiostomatales</taxon>
        <taxon>Ophiostomataceae</taxon>
        <taxon>Sporothrix</taxon>
    </lineage>
</organism>
<accession>A0ABP0E626</accession>
<dbReference type="SUPFAM" id="SSF55144">
    <property type="entry name" value="LigT-like"/>
    <property type="match status" value="1"/>
</dbReference>
<sequence>MVEMTATTNAADGTTLAARPPYPTAVPLKFSVDGFAQRYPGNTIICHLPTDSPLIEGILQVQKTLGTHPTYAKSIRFMPPSSFHMTVFDGVRETECEPGMWPEGLEKNPLDETTSVFSVKLRKLGRQLADEGLAPPYRMRFAKFSLPEIGIGLEVRGATDAEEARMRLLRDRLADTLGFRAPNHNAYIFHVTTAYMIRHVDGPDLVELQNTLASLVPLVDQEFELCATEFCTFEDMDTFNRLFYLGE</sequence>
<feature type="domain" description="DUF1868" evidence="1">
    <location>
        <begin position="29"/>
        <end position="124"/>
    </location>
</feature>
<dbReference type="InterPro" id="IPR015069">
    <property type="entry name" value="2H-PEstase_DUF1868"/>
</dbReference>
<reference evidence="2 3" key="1">
    <citation type="submission" date="2024-01" db="EMBL/GenBank/DDBJ databases">
        <authorList>
            <person name="Allen C."/>
            <person name="Tagirdzhanova G."/>
        </authorList>
    </citation>
    <scope>NUCLEOTIDE SEQUENCE [LARGE SCALE GENOMIC DNA]</scope>
    <source>
        <strain evidence="2 3">CBS 119000</strain>
    </source>
</reference>